<comment type="caution">
    <text evidence="8">The sequence shown here is derived from an EMBL/GenBank/DDBJ whole genome shotgun (WGS) entry which is preliminary data.</text>
</comment>
<feature type="transmembrane region" description="Helical" evidence="6">
    <location>
        <begin position="397"/>
        <end position="420"/>
    </location>
</feature>
<dbReference type="InterPro" id="IPR036259">
    <property type="entry name" value="MFS_trans_sf"/>
</dbReference>
<evidence type="ECO:0000256" key="4">
    <source>
        <dbReference type="ARBA" id="ARBA00022989"/>
    </source>
</evidence>
<organism evidence="8 9">
    <name type="scientific">Nocardioides vastitatis</name>
    <dbReference type="NCBI Taxonomy" id="2568655"/>
    <lineage>
        <taxon>Bacteria</taxon>
        <taxon>Bacillati</taxon>
        <taxon>Actinomycetota</taxon>
        <taxon>Actinomycetes</taxon>
        <taxon>Propionibacteriales</taxon>
        <taxon>Nocardioidaceae</taxon>
        <taxon>Nocardioides</taxon>
    </lineage>
</organism>
<feature type="transmembrane region" description="Helical" evidence="6">
    <location>
        <begin position="426"/>
        <end position="445"/>
    </location>
</feature>
<dbReference type="EMBL" id="JBHSNS010000006">
    <property type="protein sequence ID" value="MFC5729949.1"/>
    <property type="molecule type" value="Genomic_DNA"/>
</dbReference>
<keyword evidence="3 6" id="KW-0812">Transmembrane</keyword>
<name>A0ABW0ZK51_9ACTN</name>
<keyword evidence="9" id="KW-1185">Reference proteome</keyword>
<feature type="transmembrane region" description="Helical" evidence="6">
    <location>
        <begin position="139"/>
        <end position="159"/>
    </location>
</feature>
<proteinExistence type="predicted"/>
<feature type="transmembrane region" description="Helical" evidence="6">
    <location>
        <begin position="361"/>
        <end position="385"/>
    </location>
</feature>
<keyword evidence="4 6" id="KW-1133">Transmembrane helix</keyword>
<dbReference type="InterPro" id="IPR050495">
    <property type="entry name" value="ATG22/LtaA_families"/>
</dbReference>
<reference evidence="9" key="1">
    <citation type="journal article" date="2019" name="Int. J. Syst. Evol. Microbiol.">
        <title>The Global Catalogue of Microorganisms (GCM) 10K type strain sequencing project: providing services to taxonomists for standard genome sequencing and annotation.</title>
        <authorList>
            <consortium name="The Broad Institute Genomics Platform"/>
            <consortium name="The Broad Institute Genome Sequencing Center for Infectious Disease"/>
            <person name="Wu L."/>
            <person name="Ma J."/>
        </authorList>
    </citation>
    <scope>NUCLEOTIDE SEQUENCE [LARGE SCALE GENOMIC DNA]</scope>
    <source>
        <strain evidence="9">YIM 94188</strain>
    </source>
</reference>
<protein>
    <submittedName>
        <fullName evidence="8">MFS transporter</fullName>
    </submittedName>
</protein>
<dbReference type="Gene3D" id="1.20.1250.20">
    <property type="entry name" value="MFS general substrate transporter like domains"/>
    <property type="match status" value="2"/>
</dbReference>
<accession>A0ABW0ZK51</accession>
<feature type="transmembrane region" description="Helical" evidence="6">
    <location>
        <begin position="115"/>
        <end position="133"/>
    </location>
</feature>
<feature type="transmembrane region" description="Helical" evidence="6">
    <location>
        <begin position="337"/>
        <end position="355"/>
    </location>
</feature>
<dbReference type="InterPro" id="IPR024671">
    <property type="entry name" value="Atg22-like"/>
</dbReference>
<feature type="transmembrane region" description="Helical" evidence="6">
    <location>
        <begin position="211"/>
        <end position="230"/>
    </location>
</feature>
<dbReference type="Proteomes" id="UP001596072">
    <property type="component" value="Unassembled WGS sequence"/>
</dbReference>
<feature type="transmembrane region" description="Helical" evidence="6">
    <location>
        <begin position="180"/>
        <end position="199"/>
    </location>
</feature>
<keyword evidence="2" id="KW-0813">Transport</keyword>
<evidence type="ECO:0000256" key="5">
    <source>
        <dbReference type="ARBA" id="ARBA00023136"/>
    </source>
</evidence>
<dbReference type="SUPFAM" id="SSF103473">
    <property type="entry name" value="MFS general substrate transporter"/>
    <property type="match status" value="1"/>
</dbReference>
<evidence type="ECO:0000313" key="9">
    <source>
        <dbReference type="Proteomes" id="UP001596072"/>
    </source>
</evidence>
<dbReference type="InterPro" id="IPR020846">
    <property type="entry name" value="MFS_dom"/>
</dbReference>
<evidence type="ECO:0000256" key="2">
    <source>
        <dbReference type="ARBA" id="ARBA00022448"/>
    </source>
</evidence>
<feature type="transmembrane region" description="Helical" evidence="6">
    <location>
        <begin position="302"/>
        <end position="325"/>
    </location>
</feature>
<dbReference type="Pfam" id="PF11700">
    <property type="entry name" value="ATG22"/>
    <property type="match status" value="1"/>
</dbReference>
<dbReference type="RefSeq" id="WP_136430970.1">
    <property type="nucleotide sequence ID" value="NZ_JBHSNS010000006.1"/>
</dbReference>
<dbReference type="PANTHER" id="PTHR23519">
    <property type="entry name" value="AUTOPHAGY-RELATED PROTEIN 22"/>
    <property type="match status" value="1"/>
</dbReference>
<dbReference type="PROSITE" id="PS50850">
    <property type="entry name" value="MFS"/>
    <property type="match status" value="1"/>
</dbReference>
<feature type="transmembrane region" description="Helical" evidence="6">
    <location>
        <begin position="84"/>
        <end position="103"/>
    </location>
</feature>
<evidence type="ECO:0000256" key="3">
    <source>
        <dbReference type="ARBA" id="ARBA00022692"/>
    </source>
</evidence>
<feature type="domain" description="Major facilitator superfamily (MFS) profile" evidence="7">
    <location>
        <begin position="270"/>
        <end position="464"/>
    </location>
</feature>
<evidence type="ECO:0000256" key="1">
    <source>
        <dbReference type="ARBA" id="ARBA00004651"/>
    </source>
</evidence>
<gene>
    <name evidence="8" type="ORF">ACFPQB_13560</name>
</gene>
<sequence>MNPTDGGPTGIADLAPLHRSKEQRAWFFYDWANSAFATTIAGVLFAPYLISVAEQAACGFVGDDDRRCRESLELLGLAISPGSLPSYVITLSTVLGALLYPLIGAIADRTANKPGMLAGFAWTGALAAAMLFFLVGDNWLFGSLVFIVANLSFGASTVINDSILPLISEESERDRVSSIGWAYGYAGGGLLLAVNFAVVTFNDTLGLSTATAVRLCMLSGAIWWAAWTIIPWRGIRPRDPAAVEQVAGGLLARSFGQLWATLKDLRNYPMALTFLVAYLFFNDGIQTVIASAAIFGEKELGFATGTVLGAYLLVQFVAVFGAVGFGRLAGRLGAKRVILTGLAIWMVIVTVALWIPEESLVPFLLLAVAIGIVLGGTQALARSYFSLFIPRGKEGEYFSLYHAMDRGTSWLGTLTFGLVYQFSGSYRPAVFALIAFFALGALLLLRVDTERGIREAGNKRPPVI</sequence>
<evidence type="ECO:0000259" key="7">
    <source>
        <dbReference type="PROSITE" id="PS50850"/>
    </source>
</evidence>
<dbReference type="PANTHER" id="PTHR23519:SF1">
    <property type="entry name" value="AUTOPHAGY-RELATED PROTEIN 22"/>
    <property type="match status" value="1"/>
</dbReference>
<feature type="transmembrane region" description="Helical" evidence="6">
    <location>
        <begin position="27"/>
        <end position="50"/>
    </location>
</feature>
<comment type="subcellular location">
    <subcellularLocation>
        <location evidence="1">Cell membrane</location>
        <topology evidence="1">Multi-pass membrane protein</topology>
    </subcellularLocation>
</comment>
<feature type="transmembrane region" description="Helical" evidence="6">
    <location>
        <begin position="272"/>
        <end position="296"/>
    </location>
</feature>
<evidence type="ECO:0000313" key="8">
    <source>
        <dbReference type="EMBL" id="MFC5729949.1"/>
    </source>
</evidence>
<evidence type="ECO:0000256" key="6">
    <source>
        <dbReference type="SAM" id="Phobius"/>
    </source>
</evidence>
<keyword evidence="5 6" id="KW-0472">Membrane</keyword>